<dbReference type="PROSITE" id="PS50878">
    <property type="entry name" value="RT_POL"/>
    <property type="match status" value="1"/>
</dbReference>
<dbReference type="Gene3D" id="3.30.420.10">
    <property type="entry name" value="Ribonuclease H-like superfamily/Ribonuclease H"/>
    <property type="match status" value="1"/>
</dbReference>
<dbReference type="PANTHER" id="PTHR33050:SF7">
    <property type="entry name" value="RIBONUCLEASE H"/>
    <property type="match status" value="1"/>
</dbReference>
<evidence type="ECO:0000313" key="4">
    <source>
        <dbReference type="Ensembl" id="ENSACAP00000023067.2"/>
    </source>
</evidence>
<feature type="domain" description="Reverse transcriptase" evidence="3">
    <location>
        <begin position="1"/>
        <end position="137"/>
    </location>
</feature>
<sequence length="512" mass="57963">MVSIASILPMLQRGDYFASIDLRDAYFHVAIREAHRRFLCFKVLDQTYQFTVLPFGLVTAPRVFTKVVAAVAAHLRLHGITVFPYLDDWLLVGPDPVLLESHVSFTLRLLKSLGLQLNAEKSNLSPSTQIRFIGALFDSVAETVSLPLDRFLALRHQIALCRSAWRVRARAIQVLLGHMASTVLTTPFARLHLRVLQRWFIDTFKPFYHHNSKYLSVPSIVRQSLSWWTSHRNVCRGLPFHPTPPSLTITTDSSTYAWGAHMSGLTVQDLWSPSERTNHINFLELLAILKALKAFSRLICHKSILIQSDNLVAVFYINKQGGTGSRKLMHLSSRLWFWCIAHDVQASAIHLPGAQNDLADALSRMTSSSHEWKLDPEILGDLFLHWGRPTLDLFASPRNAQLPRYGARLPPNSFPGCLGDAFLLDWSAEMLYLFPPIPLIPKVLERLLSISVTAILIAPAWPRQPWYPALLRLSRGTFRPLPPSPHLLSREDGQILHPDLPSLHLTAWRILT</sequence>
<evidence type="ECO:0000259" key="3">
    <source>
        <dbReference type="PROSITE" id="PS50878"/>
    </source>
</evidence>
<name>R4GCJ8_ANOCA</name>
<dbReference type="Gene3D" id="3.10.10.10">
    <property type="entry name" value="HIV Type 1 Reverse Transcriptase, subunit A, domain 1"/>
    <property type="match status" value="1"/>
</dbReference>
<dbReference type="Ensembl" id="ENSACAT00000030488.2">
    <property type="protein sequence ID" value="ENSACAP00000023067.2"/>
    <property type="gene ID" value="ENSACAG00000028807.2"/>
</dbReference>
<organism evidence="4 5">
    <name type="scientific">Anolis carolinensis</name>
    <name type="common">Green anole</name>
    <name type="synonym">American chameleon</name>
    <dbReference type="NCBI Taxonomy" id="28377"/>
    <lineage>
        <taxon>Eukaryota</taxon>
        <taxon>Metazoa</taxon>
        <taxon>Chordata</taxon>
        <taxon>Craniata</taxon>
        <taxon>Vertebrata</taxon>
        <taxon>Euteleostomi</taxon>
        <taxon>Lepidosauria</taxon>
        <taxon>Squamata</taxon>
        <taxon>Bifurcata</taxon>
        <taxon>Unidentata</taxon>
        <taxon>Episquamata</taxon>
        <taxon>Toxicofera</taxon>
        <taxon>Iguania</taxon>
        <taxon>Dactyloidae</taxon>
        <taxon>Anolis</taxon>
    </lineage>
</organism>
<dbReference type="GeneTree" id="ENSGT01070000256802"/>
<dbReference type="GO" id="GO:0006259">
    <property type="term" value="P:DNA metabolic process"/>
    <property type="evidence" value="ECO:0007669"/>
    <property type="project" value="UniProtKB-ARBA"/>
</dbReference>
<dbReference type="Proteomes" id="UP000001646">
    <property type="component" value="Chromosome 1"/>
</dbReference>
<reference evidence="4 5" key="1">
    <citation type="submission" date="2009-12" db="EMBL/GenBank/DDBJ databases">
        <title>The Genome Sequence of Anolis carolinensis (Green Anole Lizard).</title>
        <authorList>
            <consortium name="The Genome Sequencing Platform"/>
            <person name="Di Palma F."/>
            <person name="Alfoldi J."/>
            <person name="Heiman D."/>
            <person name="Young S."/>
            <person name="Grabherr M."/>
            <person name="Johnson J."/>
            <person name="Lander E.S."/>
            <person name="Lindblad-Toh K."/>
        </authorList>
    </citation>
    <scope>NUCLEOTIDE SEQUENCE [LARGE SCALE GENOMIC DNA]</scope>
    <source>
        <strain evidence="4 5">JBL SC #1</strain>
    </source>
</reference>
<evidence type="ECO:0000313" key="5">
    <source>
        <dbReference type="Proteomes" id="UP000001646"/>
    </source>
</evidence>
<dbReference type="InterPro" id="IPR043128">
    <property type="entry name" value="Rev_trsase/Diguanyl_cyclase"/>
</dbReference>
<evidence type="ECO:0000256" key="1">
    <source>
        <dbReference type="ARBA" id="ARBA00010879"/>
    </source>
</evidence>
<dbReference type="GO" id="GO:0004523">
    <property type="term" value="F:RNA-DNA hybrid ribonuclease activity"/>
    <property type="evidence" value="ECO:0007669"/>
    <property type="project" value="UniProtKB-EC"/>
</dbReference>
<dbReference type="SUPFAM" id="SSF56672">
    <property type="entry name" value="DNA/RNA polymerases"/>
    <property type="match status" value="1"/>
</dbReference>
<reference evidence="4" key="3">
    <citation type="submission" date="2025-09" db="UniProtKB">
        <authorList>
            <consortium name="Ensembl"/>
        </authorList>
    </citation>
    <scope>IDENTIFICATION</scope>
</reference>
<dbReference type="InterPro" id="IPR036397">
    <property type="entry name" value="RNaseH_sf"/>
</dbReference>
<dbReference type="GO" id="GO:0003676">
    <property type="term" value="F:nucleic acid binding"/>
    <property type="evidence" value="ECO:0007669"/>
    <property type="project" value="InterPro"/>
</dbReference>
<reference evidence="4" key="2">
    <citation type="submission" date="2025-08" db="UniProtKB">
        <authorList>
            <consortium name="Ensembl"/>
        </authorList>
    </citation>
    <scope>IDENTIFICATION</scope>
</reference>
<accession>R4GCJ8</accession>
<dbReference type="EC" id="3.1.26.4" evidence="2"/>
<dbReference type="CDD" id="cd03714">
    <property type="entry name" value="RT_DIRS1"/>
    <property type="match status" value="1"/>
</dbReference>
<dbReference type="Bgee" id="ENSACAG00000028807">
    <property type="expression patterns" value="Expressed in embryonic post-anal tail and 13 other cell types or tissues"/>
</dbReference>
<dbReference type="InterPro" id="IPR000477">
    <property type="entry name" value="RT_dom"/>
</dbReference>
<comment type="similarity">
    <text evidence="1">Belongs to the beta type-B retroviral polymerase family. HERV class-II K(HML-2) pol subfamily.</text>
</comment>
<evidence type="ECO:0000256" key="2">
    <source>
        <dbReference type="ARBA" id="ARBA00012180"/>
    </source>
</evidence>
<dbReference type="InterPro" id="IPR043502">
    <property type="entry name" value="DNA/RNA_pol_sf"/>
</dbReference>
<dbReference type="InParanoid" id="R4GCJ8"/>
<dbReference type="Pfam" id="PF00078">
    <property type="entry name" value="RVT_1"/>
    <property type="match status" value="1"/>
</dbReference>
<dbReference type="PANTHER" id="PTHR33050">
    <property type="entry name" value="REVERSE TRANSCRIPTASE DOMAIN-CONTAINING PROTEIN"/>
    <property type="match status" value="1"/>
</dbReference>
<dbReference type="CDD" id="cd09275">
    <property type="entry name" value="RNase_HI_RT_DIRS1"/>
    <property type="match status" value="1"/>
</dbReference>
<dbReference type="InterPro" id="IPR052055">
    <property type="entry name" value="Hepadnavirus_pol/RT"/>
</dbReference>
<dbReference type="eggNOG" id="ENOG502S2R5">
    <property type="taxonomic scope" value="Eukaryota"/>
</dbReference>
<dbReference type="Gene3D" id="3.30.70.270">
    <property type="match status" value="1"/>
</dbReference>
<protein>
    <recommendedName>
        <fullName evidence="2">ribonuclease H</fullName>
        <ecNumber evidence="2">3.1.26.4</ecNumber>
    </recommendedName>
</protein>
<dbReference type="HOGENOM" id="CLU_518353_0_0_1"/>
<proteinExistence type="inferred from homology"/>
<keyword evidence="5" id="KW-1185">Reference proteome</keyword>
<dbReference type="AlphaFoldDB" id="R4GCJ8"/>